<comment type="caution">
    <text evidence="10">The sequence shown here is derived from an EMBL/GenBank/DDBJ whole genome shotgun (WGS) entry which is preliminary data.</text>
</comment>
<dbReference type="GO" id="GO:0140359">
    <property type="term" value="F:ABC-type transporter activity"/>
    <property type="evidence" value="ECO:0007669"/>
    <property type="project" value="UniProtKB-ARBA"/>
</dbReference>
<keyword evidence="7" id="KW-1278">Translocase</keyword>
<dbReference type="InterPro" id="IPR008995">
    <property type="entry name" value="Mo/tungstate-bd_C_term_dom"/>
</dbReference>
<keyword evidence="8" id="KW-0472">Membrane</keyword>
<evidence type="ECO:0000256" key="5">
    <source>
        <dbReference type="ARBA" id="ARBA00022741"/>
    </source>
</evidence>
<dbReference type="GO" id="GO:0016887">
    <property type="term" value="F:ATP hydrolysis activity"/>
    <property type="evidence" value="ECO:0007669"/>
    <property type="project" value="InterPro"/>
</dbReference>
<evidence type="ECO:0000259" key="9">
    <source>
        <dbReference type="PROSITE" id="PS50893"/>
    </source>
</evidence>
<evidence type="ECO:0000256" key="1">
    <source>
        <dbReference type="ARBA" id="ARBA00005417"/>
    </source>
</evidence>
<evidence type="ECO:0000313" key="10">
    <source>
        <dbReference type="EMBL" id="KAE9630024.1"/>
    </source>
</evidence>
<evidence type="ECO:0000256" key="6">
    <source>
        <dbReference type="ARBA" id="ARBA00022840"/>
    </source>
</evidence>
<name>A0A6A4RK03_9RHOB</name>
<dbReference type="GO" id="GO:0043190">
    <property type="term" value="C:ATP-binding cassette (ABC) transporter complex"/>
    <property type="evidence" value="ECO:0007669"/>
    <property type="project" value="UniProtKB-ARBA"/>
</dbReference>
<dbReference type="PANTHER" id="PTHR42781:SF5">
    <property type="entry name" value="PUTRESCINE TRANSPORT ATP-BINDING PROTEIN POTG"/>
    <property type="match status" value="1"/>
</dbReference>
<dbReference type="SMART" id="SM00382">
    <property type="entry name" value="AAA"/>
    <property type="match status" value="1"/>
</dbReference>
<dbReference type="NCBIfam" id="TIGR03265">
    <property type="entry name" value="PhnT2"/>
    <property type="match status" value="1"/>
</dbReference>
<reference evidence="10 11" key="1">
    <citation type="submission" date="2019-12" db="EMBL/GenBank/DDBJ databases">
        <authorList>
            <person name="Zhang Y.-J."/>
        </authorList>
    </citation>
    <scope>NUCLEOTIDE SEQUENCE [LARGE SCALE GENOMIC DNA]</scope>
    <source>
        <strain evidence="10 11">H18S-6</strain>
    </source>
</reference>
<dbReference type="InterPro" id="IPR003439">
    <property type="entry name" value="ABC_transporter-like_ATP-bd"/>
</dbReference>
<proteinExistence type="inferred from homology"/>
<dbReference type="Pfam" id="PF00005">
    <property type="entry name" value="ABC_tran"/>
    <property type="match status" value="1"/>
</dbReference>
<keyword evidence="2" id="KW-0813">Transport</keyword>
<accession>A0A6A4RK03</accession>
<dbReference type="PANTHER" id="PTHR42781">
    <property type="entry name" value="SPERMIDINE/PUTRESCINE IMPORT ATP-BINDING PROTEIN POTA"/>
    <property type="match status" value="1"/>
</dbReference>
<evidence type="ECO:0000313" key="11">
    <source>
        <dbReference type="Proteomes" id="UP000441586"/>
    </source>
</evidence>
<dbReference type="AlphaFoldDB" id="A0A6A4RK03"/>
<dbReference type="SUPFAM" id="SSF52540">
    <property type="entry name" value="P-loop containing nucleoside triphosphate hydrolases"/>
    <property type="match status" value="1"/>
</dbReference>
<dbReference type="Gene3D" id="3.40.50.300">
    <property type="entry name" value="P-loop containing nucleotide triphosphate hydrolases"/>
    <property type="match status" value="1"/>
</dbReference>
<dbReference type="InterPro" id="IPR017666">
    <property type="entry name" value="AminoethylPonate_ABC_PhnT2"/>
</dbReference>
<dbReference type="EMBL" id="WSFO01000005">
    <property type="protein sequence ID" value="KAE9630024.1"/>
    <property type="molecule type" value="Genomic_DNA"/>
</dbReference>
<comment type="similarity">
    <text evidence="1">Belongs to the ABC transporter superfamily.</text>
</comment>
<organism evidence="10 11">
    <name type="scientific">Parasedimentitalea maritima</name>
    <dbReference type="NCBI Taxonomy" id="2578117"/>
    <lineage>
        <taxon>Bacteria</taxon>
        <taxon>Pseudomonadati</taxon>
        <taxon>Pseudomonadota</taxon>
        <taxon>Alphaproteobacteria</taxon>
        <taxon>Rhodobacterales</taxon>
        <taxon>Paracoccaceae</taxon>
        <taxon>Parasedimentitalea</taxon>
    </lineage>
</organism>
<feature type="domain" description="ABC transporter" evidence="9">
    <location>
        <begin position="34"/>
        <end position="264"/>
    </location>
</feature>
<dbReference type="InterPro" id="IPR017871">
    <property type="entry name" value="ABC_transporter-like_CS"/>
</dbReference>
<dbReference type="PROSITE" id="PS00211">
    <property type="entry name" value="ABC_TRANSPORTER_1"/>
    <property type="match status" value="1"/>
</dbReference>
<sequence>MYGGLGRDVSARAQSADRRINSVTQATASGELYLSISNLWKAFGEFLALKDISLDIHEGEFICFLGPSGCGKTTLLRAIAGLDLQTKGSVMQDGKDVSNLPPSERDFGIVFQSYALFPNLTIEKNIAFGLENTGRDKSEIAVRVHELLELVGLPEQGTKYPAQLSGGQQQRIALARAIATNPGLLLLDEPLSALDAKVRVHLRHEIKELQRKLGVTTVMVTHDQEEALTMADKIVVMNQGVIEQVGSPTEIYREPANLFVADFIGEMNQLPATARGKAGISIGADSDIVKSQTHHFSDGETIVAAIRPEDVIPHGNGTSAPDETDVIGDPENVFTVKLAEMEFLGSFWRCRLQNEYFGASELIADFSINAVRRFELEEGKDMVVELPQDRLMAFPRVEAN</sequence>
<gene>
    <name evidence="10" type="ORF">GP644_10050</name>
</gene>
<evidence type="ECO:0000256" key="4">
    <source>
        <dbReference type="ARBA" id="ARBA00022519"/>
    </source>
</evidence>
<dbReference type="FunFam" id="3.40.50.300:FF:000042">
    <property type="entry name" value="Maltose/maltodextrin ABC transporter, ATP-binding protein"/>
    <property type="match status" value="1"/>
</dbReference>
<evidence type="ECO:0000256" key="8">
    <source>
        <dbReference type="ARBA" id="ARBA00023136"/>
    </source>
</evidence>
<keyword evidence="5" id="KW-0547">Nucleotide-binding</keyword>
<keyword evidence="6 10" id="KW-0067">ATP-binding</keyword>
<dbReference type="SUPFAM" id="SSF50331">
    <property type="entry name" value="MOP-like"/>
    <property type="match status" value="1"/>
</dbReference>
<dbReference type="InterPro" id="IPR050093">
    <property type="entry name" value="ABC_SmlMolc_Importer"/>
</dbReference>
<evidence type="ECO:0000256" key="2">
    <source>
        <dbReference type="ARBA" id="ARBA00022448"/>
    </source>
</evidence>
<dbReference type="Proteomes" id="UP000441586">
    <property type="component" value="Unassembled WGS sequence"/>
</dbReference>
<dbReference type="InterPro" id="IPR003593">
    <property type="entry name" value="AAA+_ATPase"/>
</dbReference>
<keyword evidence="4" id="KW-0997">Cell inner membrane</keyword>
<evidence type="ECO:0000256" key="7">
    <source>
        <dbReference type="ARBA" id="ARBA00022967"/>
    </source>
</evidence>
<keyword evidence="3" id="KW-1003">Cell membrane</keyword>
<dbReference type="PROSITE" id="PS50893">
    <property type="entry name" value="ABC_TRANSPORTER_2"/>
    <property type="match status" value="1"/>
</dbReference>
<dbReference type="Gene3D" id="2.40.50.100">
    <property type="match status" value="1"/>
</dbReference>
<protein>
    <submittedName>
        <fullName evidence="10">Putative 2-aminoethylphosphonate ABC transporter ATP-binding protein</fullName>
    </submittedName>
</protein>
<dbReference type="InterPro" id="IPR027417">
    <property type="entry name" value="P-loop_NTPase"/>
</dbReference>
<evidence type="ECO:0000256" key="3">
    <source>
        <dbReference type="ARBA" id="ARBA00022475"/>
    </source>
</evidence>
<dbReference type="GO" id="GO:0005524">
    <property type="term" value="F:ATP binding"/>
    <property type="evidence" value="ECO:0007669"/>
    <property type="project" value="UniProtKB-KW"/>
</dbReference>